<keyword evidence="1" id="KW-0732">Signal</keyword>
<dbReference type="PANTHER" id="PTHR33088:SF28">
    <property type="entry name" value="PROTEIN PELPK1-RELATED"/>
    <property type="match status" value="1"/>
</dbReference>
<evidence type="ECO:0000313" key="2">
    <source>
        <dbReference type="EMBL" id="KAL1553797.1"/>
    </source>
</evidence>
<name>A0ABD1HBI9_SALDI</name>
<keyword evidence="3" id="KW-1185">Reference proteome</keyword>
<feature type="signal peptide" evidence="1">
    <location>
        <begin position="1"/>
        <end position="27"/>
    </location>
</feature>
<feature type="chain" id="PRO_5044858368" evidence="1">
    <location>
        <begin position="28"/>
        <end position="109"/>
    </location>
</feature>
<evidence type="ECO:0000313" key="3">
    <source>
        <dbReference type="Proteomes" id="UP001567538"/>
    </source>
</evidence>
<evidence type="ECO:0000256" key="1">
    <source>
        <dbReference type="SAM" id="SignalP"/>
    </source>
</evidence>
<dbReference type="EMBL" id="JBEAFC010000006">
    <property type="protein sequence ID" value="KAL1553797.1"/>
    <property type="molecule type" value="Genomic_DNA"/>
</dbReference>
<reference evidence="2 3" key="1">
    <citation type="submission" date="2024-06" db="EMBL/GenBank/DDBJ databases">
        <title>A chromosome level genome sequence of Diviner's sage (Salvia divinorum).</title>
        <authorList>
            <person name="Ford S.A."/>
            <person name="Ro D.-K."/>
            <person name="Ness R.W."/>
            <person name="Phillips M.A."/>
        </authorList>
    </citation>
    <scope>NUCLEOTIDE SEQUENCE [LARGE SCALE GENOMIC DNA]</scope>
    <source>
        <strain evidence="2">SAF-2024a</strain>
        <tissue evidence="2">Leaf</tissue>
    </source>
</reference>
<dbReference type="PANTHER" id="PTHR33088">
    <property type="entry name" value="MUCIN-2"/>
    <property type="match status" value="1"/>
</dbReference>
<sequence>MAANHDRSFYSLLMLLLIASLSSMIEARSLLESPIPLPQIPTLPKLEIPEFPKVEIPELPKLEIPELPKLEIPELPKLEFPELPKLEIPNFAEILPKPTLAQPDVPESP</sequence>
<proteinExistence type="predicted"/>
<comment type="caution">
    <text evidence="2">The sequence shown here is derived from an EMBL/GenBank/DDBJ whole genome shotgun (WGS) entry which is preliminary data.</text>
</comment>
<gene>
    <name evidence="2" type="ORF">AAHA92_14425</name>
</gene>
<dbReference type="InterPro" id="IPR044659">
    <property type="entry name" value="PELPK1_2"/>
</dbReference>
<protein>
    <submittedName>
        <fullName evidence="2">Protein PELPK1-like</fullName>
    </submittedName>
</protein>
<organism evidence="2 3">
    <name type="scientific">Salvia divinorum</name>
    <name type="common">Maria pastora</name>
    <name type="synonym">Diviner's sage</name>
    <dbReference type="NCBI Taxonomy" id="28513"/>
    <lineage>
        <taxon>Eukaryota</taxon>
        <taxon>Viridiplantae</taxon>
        <taxon>Streptophyta</taxon>
        <taxon>Embryophyta</taxon>
        <taxon>Tracheophyta</taxon>
        <taxon>Spermatophyta</taxon>
        <taxon>Magnoliopsida</taxon>
        <taxon>eudicotyledons</taxon>
        <taxon>Gunneridae</taxon>
        <taxon>Pentapetalae</taxon>
        <taxon>asterids</taxon>
        <taxon>lamiids</taxon>
        <taxon>Lamiales</taxon>
        <taxon>Lamiaceae</taxon>
        <taxon>Nepetoideae</taxon>
        <taxon>Mentheae</taxon>
        <taxon>Salviinae</taxon>
        <taxon>Salvia</taxon>
        <taxon>Salvia subgen. Calosphace</taxon>
    </lineage>
</organism>
<dbReference type="Proteomes" id="UP001567538">
    <property type="component" value="Unassembled WGS sequence"/>
</dbReference>
<accession>A0ABD1HBI9</accession>
<dbReference type="AlphaFoldDB" id="A0ABD1HBI9"/>